<dbReference type="Proteomes" id="UP000198384">
    <property type="component" value="Unassembled WGS sequence"/>
</dbReference>
<keyword evidence="4" id="KW-1185">Reference proteome</keyword>
<evidence type="ECO:0000256" key="1">
    <source>
        <dbReference type="SAM" id="Coils"/>
    </source>
</evidence>
<name>A0A238WEI8_9FLAO</name>
<evidence type="ECO:0000313" key="4">
    <source>
        <dbReference type="Proteomes" id="UP000198384"/>
    </source>
</evidence>
<dbReference type="AlphaFoldDB" id="A0A238WEI8"/>
<sequence length="231" mass="26389">MKKLLYLFIVVSLVISCGKSHKGSMLVKGNIDGFKKGTIYLQKYVDTLLVFVDSIQLNGESDFILGDDVQSAEIYYLAINEVPNESIPFFGEKGEITITSKLPKLEYSAKISGSKNQDLFDDYKEMSSKFQDKQLDNIKAKFEAQKENDEKLLVELEKNENSLLKRRYLYTANFAMTHPDAEVSPYLAITELYYANVKLLDTVNNSLSKRVKTTKYGLQLEEFIQNIKKSE</sequence>
<gene>
    <name evidence="3" type="ORF">SAMN06265371_103141</name>
</gene>
<feature type="coiled-coil region" evidence="1">
    <location>
        <begin position="139"/>
        <end position="166"/>
    </location>
</feature>
<organism evidence="3 4">
    <name type="scientific">Lutibacter agarilyticus</name>
    <dbReference type="NCBI Taxonomy" id="1109740"/>
    <lineage>
        <taxon>Bacteria</taxon>
        <taxon>Pseudomonadati</taxon>
        <taxon>Bacteroidota</taxon>
        <taxon>Flavobacteriia</taxon>
        <taxon>Flavobacteriales</taxon>
        <taxon>Flavobacteriaceae</taxon>
        <taxon>Lutibacter</taxon>
    </lineage>
</organism>
<reference evidence="3 4" key="1">
    <citation type="submission" date="2017-06" db="EMBL/GenBank/DDBJ databases">
        <authorList>
            <person name="Kim H.J."/>
            <person name="Triplett B.A."/>
        </authorList>
    </citation>
    <scope>NUCLEOTIDE SEQUENCE [LARGE SCALE GENOMIC DNA]</scope>
    <source>
        <strain evidence="3 4">DSM 29150</strain>
    </source>
</reference>
<keyword evidence="1" id="KW-0175">Coiled coil</keyword>
<evidence type="ECO:0000313" key="3">
    <source>
        <dbReference type="EMBL" id="SNR44975.1"/>
    </source>
</evidence>
<evidence type="ECO:0000259" key="2">
    <source>
        <dbReference type="Pfam" id="PF14289"/>
    </source>
</evidence>
<dbReference type="PROSITE" id="PS51257">
    <property type="entry name" value="PROKAR_LIPOPROTEIN"/>
    <property type="match status" value="1"/>
</dbReference>
<protein>
    <recommendedName>
        <fullName evidence="2">DUF4369 domain-containing protein</fullName>
    </recommendedName>
</protein>
<dbReference type="EMBL" id="FZNT01000003">
    <property type="protein sequence ID" value="SNR44975.1"/>
    <property type="molecule type" value="Genomic_DNA"/>
</dbReference>
<dbReference type="RefSeq" id="WP_089380816.1">
    <property type="nucleotide sequence ID" value="NZ_FZNT01000003.1"/>
</dbReference>
<dbReference type="InterPro" id="IPR025380">
    <property type="entry name" value="DUF4369"/>
</dbReference>
<accession>A0A238WEI8</accession>
<dbReference type="Pfam" id="PF14289">
    <property type="entry name" value="DUF4369"/>
    <property type="match status" value="1"/>
</dbReference>
<proteinExistence type="predicted"/>
<feature type="domain" description="DUF4369" evidence="2">
    <location>
        <begin position="27"/>
        <end position="120"/>
    </location>
</feature>
<dbReference type="OrthoDB" id="1143206at2"/>